<dbReference type="Pfam" id="PF00480">
    <property type="entry name" value="ROK"/>
    <property type="match status" value="1"/>
</dbReference>
<name>A0ABU0D3W4_9BACI</name>
<organism evidence="4 5">
    <name type="scientific">Lederbergia wuyishanensis</name>
    <dbReference type="NCBI Taxonomy" id="1347903"/>
    <lineage>
        <taxon>Bacteria</taxon>
        <taxon>Bacillati</taxon>
        <taxon>Bacillota</taxon>
        <taxon>Bacilli</taxon>
        <taxon>Bacillales</taxon>
        <taxon>Bacillaceae</taxon>
        <taxon>Lederbergia</taxon>
    </lineage>
</organism>
<sequence>MKYTASEKEILSLVTMYNGISRKQLAELSDLSQASITKITKKLIDDDLIMEGERISSGLGRKEVLLYSNPHKFTFLGIDIGGYLVRFALSNNSMEVLHQEEFFMDELDESHNKDEALLERLNQFLKRTNTISSNIDAIGIGVTGLVDIEQNMILNIPNRKGWDEIPIIDIFKKTFSCPIFLDEGGRTMAIAEKTLGKAKEIRDFIVVQIGFGIVSGIMINDQLLRGSSNVSSLLGHITADENAGRCLCGNYGCLENIITFPMLEIEYKKRNGLYSSIGEAYKHNDKIAIEVCVDTGKALGIALSNVVNLFNPNAIYIGGPIFDVLPMLLEETKRTIILRANRFATLALSLEENSFGQQQGIMGALTFAKINFISQL</sequence>
<keyword evidence="3" id="KW-0119">Carbohydrate metabolism</keyword>
<protein>
    <submittedName>
        <fullName evidence="4">N-acetylglucosamine repressor</fullName>
    </submittedName>
</protein>
<evidence type="ECO:0000313" key="4">
    <source>
        <dbReference type="EMBL" id="MDQ0343098.1"/>
    </source>
</evidence>
<evidence type="ECO:0000256" key="2">
    <source>
        <dbReference type="ARBA" id="ARBA00006479"/>
    </source>
</evidence>
<dbReference type="EMBL" id="JAUSUO010000003">
    <property type="protein sequence ID" value="MDQ0343098.1"/>
    <property type="molecule type" value="Genomic_DNA"/>
</dbReference>
<comment type="similarity">
    <text evidence="2">Belongs to the ROK (NagC/XylR) family.</text>
</comment>
<dbReference type="Proteomes" id="UP001232343">
    <property type="component" value="Unassembled WGS sequence"/>
</dbReference>
<comment type="function">
    <text evidence="1">Transcriptional repressor of xylose-utilizing enzymes.</text>
</comment>
<dbReference type="Gene3D" id="3.30.420.40">
    <property type="match status" value="2"/>
</dbReference>
<keyword evidence="3" id="KW-0859">Xylose metabolism</keyword>
<reference evidence="4 5" key="1">
    <citation type="submission" date="2023-07" db="EMBL/GenBank/DDBJ databases">
        <title>Genomic Encyclopedia of Type Strains, Phase IV (KMG-IV): sequencing the most valuable type-strain genomes for metagenomic binning, comparative biology and taxonomic classification.</title>
        <authorList>
            <person name="Goeker M."/>
        </authorList>
    </citation>
    <scope>NUCLEOTIDE SEQUENCE [LARGE SCALE GENOMIC DNA]</scope>
    <source>
        <strain evidence="4 5">DSM 27848</strain>
    </source>
</reference>
<evidence type="ECO:0000256" key="3">
    <source>
        <dbReference type="ARBA" id="ARBA00022629"/>
    </source>
</evidence>
<dbReference type="SUPFAM" id="SSF53067">
    <property type="entry name" value="Actin-like ATPase domain"/>
    <property type="match status" value="1"/>
</dbReference>
<dbReference type="InterPro" id="IPR043129">
    <property type="entry name" value="ATPase_NBD"/>
</dbReference>
<dbReference type="InterPro" id="IPR036388">
    <property type="entry name" value="WH-like_DNA-bd_sf"/>
</dbReference>
<dbReference type="SUPFAM" id="SSF46785">
    <property type="entry name" value="Winged helix' DNA-binding domain"/>
    <property type="match status" value="1"/>
</dbReference>
<comment type="caution">
    <text evidence="4">The sequence shown here is derived from an EMBL/GenBank/DDBJ whole genome shotgun (WGS) entry which is preliminary data.</text>
</comment>
<proteinExistence type="inferred from homology"/>
<gene>
    <name evidence="4" type="ORF">J2S14_001912</name>
</gene>
<dbReference type="Pfam" id="PF13412">
    <property type="entry name" value="HTH_24"/>
    <property type="match status" value="1"/>
</dbReference>
<evidence type="ECO:0000313" key="5">
    <source>
        <dbReference type="Proteomes" id="UP001232343"/>
    </source>
</evidence>
<evidence type="ECO:0000256" key="1">
    <source>
        <dbReference type="ARBA" id="ARBA00002486"/>
    </source>
</evidence>
<dbReference type="Gene3D" id="1.10.10.10">
    <property type="entry name" value="Winged helix-like DNA-binding domain superfamily/Winged helix DNA-binding domain"/>
    <property type="match status" value="1"/>
</dbReference>
<dbReference type="RefSeq" id="WP_244681345.1">
    <property type="nucleotide sequence ID" value="NZ_JALIRM010000005.1"/>
</dbReference>
<accession>A0ABU0D3W4</accession>
<dbReference type="InterPro" id="IPR000600">
    <property type="entry name" value="ROK"/>
</dbReference>
<dbReference type="PANTHER" id="PTHR18964">
    <property type="entry name" value="ROK (REPRESSOR, ORF, KINASE) FAMILY"/>
    <property type="match status" value="1"/>
</dbReference>
<keyword evidence="5" id="KW-1185">Reference proteome</keyword>
<dbReference type="PANTHER" id="PTHR18964:SF149">
    <property type="entry name" value="BIFUNCTIONAL UDP-N-ACETYLGLUCOSAMINE 2-EPIMERASE_N-ACETYLMANNOSAMINE KINASE"/>
    <property type="match status" value="1"/>
</dbReference>
<dbReference type="InterPro" id="IPR036390">
    <property type="entry name" value="WH_DNA-bd_sf"/>
</dbReference>